<keyword evidence="2" id="KW-1185">Reference proteome</keyword>
<organism evidence="1 2">
    <name type="scientific">Actinokineospora bangkokensis</name>
    <dbReference type="NCBI Taxonomy" id="1193682"/>
    <lineage>
        <taxon>Bacteria</taxon>
        <taxon>Bacillati</taxon>
        <taxon>Actinomycetota</taxon>
        <taxon>Actinomycetes</taxon>
        <taxon>Pseudonocardiales</taxon>
        <taxon>Pseudonocardiaceae</taxon>
        <taxon>Actinokineospora</taxon>
    </lineage>
</organism>
<evidence type="ECO:0000313" key="2">
    <source>
        <dbReference type="Proteomes" id="UP000186040"/>
    </source>
</evidence>
<dbReference type="AlphaFoldDB" id="A0A1Q9LNI4"/>
<dbReference type="RefSeq" id="WP_075974471.1">
    <property type="nucleotide sequence ID" value="NZ_MKQR01000009.1"/>
</dbReference>
<sequence>MALTAEQVTTRPVPSPAQVARIAAVADPVLRNLAITHCYHELSTALSRFTGAAANWCTFAVWASKQVGQTIRQEDARRFVERVLATSPALARAVAGLARRALPAEARTGVERLVHRSIATLARLDAASEAGARGNLKVFAEIAHEVAQFLDAFTDEEEFDEQRIGAFLATLRAGPPPSGQEYLRRAFAAYYRARFTADPKDRAELLLLGNVLIGLHEQTRLQPEIADALNAPVLDPREVERDLLERLPLLRPVLDRTPLLGVVVGAVAEVARLVTRRAITTVLMALALPDDSALDLSDDLTAAYPAELRELTNPDLLALLGQVDPTPDSLVGTAAADWADLPDRMHYIADMFRCYAVAETLFTPPFTPEQVAAFEAGRLPAGRL</sequence>
<reference evidence="1 2" key="1">
    <citation type="submission" date="2016-10" db="EMBL/GenBank/DDBJ databases">
        <title>The Draft Genome Sequence of Actinokineospora bangkokensis 44EHWT reveals the biosynthetic pathway of antifungal compounds Thailandins with unusual extender unit butylmalonyl-CoA.</title>
        <authorList>
            <person name="Greule A."/>
            <person name="Intra B."/>
            <person name="Flemming S."/>
            <person name="Rommel M.G."/>
            <person name="Panbangred W."/>
            <person name="Bechthold A."/>
        </authorList>
    </citation>
    <scope>NUCLEOTIDE SEQUENCE [LARGE SCALE GENOMIC DNA]</scope>
    <source>
        <strain evidence="1 2">44EHW</strain>
    </source>
</reference>
<dbReference type="EMBL" id="MKQR01000009">
    <property type="protein sequence ID" value="OLR93575.1"/>
    <property type="molecule type" value="Genomic_DNA"/>
</dbReference>
<dbReference type="Proteomes" id="UP000186040">
    <property type="component" value="Unassembled WGS sequence"/>
</dbReference>
<dbReference type="STRING" id="1193682.BJP25_14910"/>
<comment type="caution">
    <text evidence="1">The sequence shown here is derived from an EMBL/GenBank/DDBJ whole genome shotgun (WGS) entry which is preliminary data.</text>
</comment>
<gene>
    <name evidence="1" type="ORF">BJP25_14910</name>
</gene>
<dbReference type="OrthoDB" id="257464at2"/>
<evidence type="ECO:0000313" key="1">
    <source>
        <dbReference type="EMBL" id="OLR93575.1"/>
    </source>
</evidence>
<proteinExistence type="predicted"/>
<name>A0A1Q9LNI4_9PSEU</name>
<accession>A0A1Q9LNI4</accession>
<protein>
    <submittedName>
        <fullName evidence="1">Uncharacterized protein</fullName>
    </submittedName>
</protein>